<dbReference type="EMBL" id="CP081303">
    <property type="protein sequence ID" value="QZE12957.1"/>
    <property type="molecule type" value="Genomic_DNA"/>
</dbReference>
<sequence>MKRNLIVLIAVIVFCFQGFAQENHSMSEAAQANNPLANMKAFNVQFNYLSNISGTDSKVNMTNLRYAQPIGRVLLRGTLPVLNSTTNMGQQSGLGDLNLFATYLVKTGATNFGIGPMATFPTGTNSMGADQYQVGAAFVAYIATNPKFQWGGLVTWNIGVGDRSDGDIPYYGEDINKQMNLMAIQPFYFFQLGKGRYLRGAPIWTVDFQKEAYNFPIGIGYGQVVKIGNTVANLFIEPQYSIYSEGVGVPVFQLFTSINLQFLKGR</sequence>
<reference evidence="1" key="1">
    <citation type="submission" date="2021-08" db="EMBL/GenBank/DDBJ databases">
        <title>Novel anaerobic bacterium isolated from sea squirt in East Sea, Republic of Korea.</title>
        <authorList>
            <person name="Nguyen T.H."/>
            <person name="Li Z."/>
            <person name="Lee Y.-J."/>
            <person name="Ko J."/>
            <person name="Kim S.-G."/>
        </authorList>
    </citation>
    <scope>NUCLEOTIDE SEQUENCE</scope>
    <source>
        <strain evidence="1">KCTC 25031</strain>
    </source>
</reference>
<name>A0AC61NNA2_9BACT</name>
<gene>
    <name evidence="1" type="ORF">K4L44_10190</name>
</gene>
<evidence type="ECO:0000313" key="2">
    <source>
        <dbReference type="Proteomes" id="UP000826212"/>
    </source>
</evidence>
<evidence type="ECO:0000313" key="1">
    <source>
        <dbReference type="EMBL" id="QZE12957.1"/>
    </source>
</evidence>
<dbReference type="Proteomes" id="UP000826212">
    <property type="component" value="Chromosome"/>
</dbReference>
<proteinExistence type="predicted"/>
<organism evidence="1 2">
    <name type="scientific">Halosquirtibacter laminarini</name>
    <dbReference type="NCBI Taxonomy" id="3374600"/>
    <lineage>
        <taxon>Bacteria</taxon>
        <taxon>Pseudomonadati</taxon>
        <taxon>Bacteroidota</taxon>
        <taxon>Bacteroidia</taxon>
        <taxon>Marinilabiliales</taxon>
        <taxon>Prolixibacteraceae</taxon>
        <taxon>Halosquirtibacter</taxon>
    </lineage>
</organism>
<accession>A0AC61NNA2</accession>
<keyword evidence="2" id="KW-1185">Reference proteome</keyword>
<protein>
    <submittedName>
        <fullName evidence="1">Uncharacterized protein</fullName>
    </submittedName>
</protein>